<gene>
    <name evidence="2" type="ORF">SAMN05444392_101277</name>
</gene>
<dbReference type="Proteomes" id="UP000184476">
    <property type="component" value="Unassembled WGS sequence"/>
</dbReference>
<dbReference type="InterPro" id="IPR035959">
    <property type="entry name" value="RutC-like_sf"/>
</dbReference>
<dbReference type="OrthoDB" id="9803101at2"/>
<sequence>MKINHLNPETLHNNPAFTQVITVEGSHQTIYIGGQNAVNITGEIVGDDLATQSEQALNNVVAALAAAGVTKENTVKLTIYIVHGQPLQEAFAAAQKVWGNQPTTITVLQVAGLANPQYLVEIDAIAVKEA</sequence>
<dbReference type="PANTHER" id="PTHR11803">
    <property type="entry name" value="2-IMINOBUTANOATE/2-IMINOPROPANOATE DEAMINASE RIDA"/>
    <property type="match status" value="1"/>
</dbReference>
<comment type="similarity">
    <text evidence="1">Belongs to the RutC family.</text>
</comment>
<proteinExistence type="inferred from homology"/>
<dbReference type="RefSeq" id="WP_073150764.1">
    <property type="nucleotide sequence ID" value="NZ_FQVL01000001.1"/>
</dbReference>
<keyword evidence="3" id="KW-1185">Reference proteome</keyword>
<dbReference type="Pfam" id="PF01042">
    <property type="entry name" value="Ribonuc_L-PSP"/>
    <property type="match status" value="1"/>
</dbReference>
<accession>A0A1M4T2N2</accession>
<dbReference type="AlphaFoldDB" id="A0A1M4T2N2"/>
<evidence type="ECO:0000313" key="2">
    <source>
        <dbReference type="EMBL" id="SHE38690.1"/>
    </source>
</evidence>
<dbReference type="GO" id="GO:0005829">
    <property type="term" value="C:cytosol"/>
    <property type="evidence" value="ECO:0007669"/>
    <property type="project" value="TreeGrafter"/>
</dbReference>
<dbReference type="PANTHER" id="PTHR11803:SF58">
    <property type="entry name" value="PROTEIN HMF1-RELATED"/>
    <property type="match status" value="1"/>
</dbReference>
<dbReference type="Gene3D" id="3.30.1330.40">
    <property type="entry name" value="RutC-like"/>
    <property type="match status" value="1"/>
</dbReference>
<dbReference type="GO" id="GO:0019239">
    <property type="term" value="F:deaminase activity"/>
    <property type="evidence" value="ECO:0007669"/>
    <property type="project" value="TreeGrafter"/>
</dbReference>
<organism evidence="2 3">
    <name type="scientific">Seinonella peptonophila</name>
    <dbReference type="NCBI Taxonomy" id="112248"/>
    <lineage>
        <taxon>Bacteria</taxon>
        <taxon>Bacillati</taxon>
        <taxon>Bacillota</taxon>
        <taxon>Bacilli</taxon>
        <taxon>Bacillales</taxon>
        <taxon>Thermoactinomycetaceae</taxon>
        <taxon>Seinonella</taxon>
    </lineage>
</organism>
<dbReference type="EMBL" id="FQVL01000001">
    <property type="protein sequence ID" value="SHE38690.1"/>
    <property type="molecule type" value="Genomic_DNA"/>
</dbReference>
<dbReference type="STRING" id="112248.SAMN05444392_101277"/>
<evidence type="ECO:0000313" key="3">
    <source>
        <dbReference type="Proteomes" id="UP000184476"/>
    </source>
</evidence>
<protein>
    <submittedName>
        <fullName evidence="2">Enamine deaminase RidA, house cleaning of reactive enamine intermediates, YjgF/YER057c/UK114 family</fullName>
    </submittedName>
</protein>
<evidence type="ECO:0000256" key="1">
    <source>
        <dbReference type="ARBA" id="ARBA00010552"/>
    </source>
</evidence>
<dbReference type="CDD" id="cd00448">
    <property type="entry name" value="YjgF_YER057c_UK114_family"/>
    <property type="match status" value="1"/>
</dbReference>
<dbReference type="InterPro" id="IPR006175">
    <property type="entry name" value="YjgF/YER057c/UK114"/>
</dbReference>
<reference evidence="2 3" key="1">
    <citation type="submission" date="2016-11" db="EMBL/GenBank/DDBJ databases">
        <authorList>
            <person name="Jaros S."/>
            <person name="Januszkiewicz K."/>
            <person name="Wedrychowicz H."/>
        </authorList>
    </citation>
    <scope>NUCLEOTIDE SEQUENCE [LARGE SCALE GENOMIC DNA]</scope>
    <source>
        <strain evidence="2 3">DSM 44666</strain>
    </source>
</reference>
<name>A0A1M4T2N2_9BACL</name>
<dbReference type="SUPFAM" id="SSF55298">
    <property type="entry name" value="YjgF-like"/>
    <property type="match status" value="1"/>
</dbReference>